<evidence type="ECO:0000313" key="3">
    <source>
        <dbReference type="Proteomes" id="UP000770661"/>
    </source>
</evidence>
<dbReference type="InterPro" id="IPR017920">
    <property type="entry name" value="COMM"/>
</dbReference>
<evidence type="ECO:0000259" key="1">
    <source>
        <dbReference type="PROSITE" id="PS51269"/>
    </source>
</evidence>
<dbReference type="Proteomes" id="UP000770661">
    <property type="component" value="Unassembled WGS sequence"/>
</dbReference>
<comment type="caution">
    <text evidence="2">The sequence shown here is derived from an EMBL/GenBank/DDBJ whole genome shotgun (WGS) entry which is preliminary data.</text>
</comment>
<dbReference type="Pfam" id="PF07258">
    <property type="entry name" value="COMM_domain"/>
    <property type="match status" value="1"/>
</dbReference>
<dbReference type="OrthoDB" id="10257479at2759"/>
<gene>
    <name evidence="2" type="primary">COMMD2</name>
    <name evidence="2" type="ORF">GWK47_023421</name>
</gene>
<name>A0A8J4XLU2_CHIOP</name>
<dbReference type="PANTHER" id="PTHR15857:SF0">
    <property type="entry name" value="COMM DOMAIN-CONTAINING PROTEIN 2"/>
    <property type="match status" value="1"/>
</dbReference>
<dbReference type="EMBL" id="JACEEZ010024484">
    <property type="protein sequence ID" value="KAG0710140.1"/>
    <property type="molecule type" value="Genomic_DNA"/>
</dbReference>
<dbReference type="InterPro" id="IPR037354">
    <property type="entry name" value="Commd2"/>
</dbReference>
<feature type="domain" description="COMM" evidence="1">
    <location>
        <begin position="124"/>
        <end position="200"/>
    </location>
</feature>
<dbReference type="PANTHER" id="PTHR15857">
    <property type="entry name" value="COMM DOMAIN CONTAINING PROTEIN 2"/>
    <property type="match status" value="1"/>
</dbReference>
<dbReference type="PROSITE" id="PS51269">
    <property type="entry name" value="COMM"/>
    <property type="match status" value="1"/>
</dbReference>
<organism evidence="2 3">
    <name type="scientific">Chionoecetes opilio</name>
    <name type="common">Atlantic snow crab</name>
    <name type="synonym">Cancer opilio</name>
    <dbReference type="NCBI Taxonomy" id="41210"/>
    <lineage>
        <taxon>Eukaryota</taxon>
        <taxon>Metazoa</taxon>
        <taxon>Ecdysozoa</taxon>
        <taxon>Arthropoda</taxon>
        <taxon>Crustacea</taxon>
        <taxon>Multicrustacea</taxon>
        <taxon>Malacostraca</taxon>
        <taxon>Eumalacostraca</taxon>
        <taxon>Eucarida</taxon>
        <taxon>Decapoda</taxon>
        <taxon>Pleocyemata</taxon>
        <taxon>Brachyura</taxon>
        <taxon>Eubrachyura</taxon>
        <taxon>Majoidea</taxon>
        <taxon>Majidae</taxon>
        <taxon>Chionoecetes</taxon>
    </lineage>
</organism>
<reference evidence="2" key="1">
    <citation type="submission" date="2020-07" db="EMBL/GenBank/DDBJ databases">
        <title>The High-quality genome of the commercially important snow crab, Chionoecetes opilio.</title>
        <authorList>
            <person name="Jeong J.-H."/>
            <person name="Ryu S."/>
        </authorList>
    </citation>
    <scope>NUCLEOTIDE SEQUENCE</scope>
    <source>
        <strain evidence="2">MADBK_172401_WGS</strain>
        <tissue evidence="2">Digestive gland</tissue>
    </source>
</reference>
<protein>
    <submittedName>
        <fullName evidence="2">COMM domain-containing protein 2</fullName>
    </submittedName>
</protein>
<evidence type="ECO:0000313" key="2">
    <source>
        <dbReference type="EMBL" id="KAG0710140.1"/>
    </source>
</evidence>
<keyword evidence="3" id="KW-1185">Reference proteome</keyword>
<dbReference type="AlphaFoldDB" id="A0A8J4XLU2"/>
<accession>A0A8J4XLU2</accession>
<sequence length="209" mass="23398">MAPVTLPEELRAKLSFLVTQDTPVVREFCRLATQYFRQEVKPRVFTSAATKLGAQPSQVEDAVQALVFLLIRCSQGNTTTTELHTLATSLGLNDDAAKVLVATYTDSEAEVKDYVKTLGVKTPQYKNLEWRFDILVGSRSLHHLAEPLLTLQLSLDTGSPSKEGREDEACESLVLQTDPNNLLHITSVLEEALHEARTHHSRRVQRYLK</sequence>
<proteinExistence type="predicted"/>